<protein>
    <recommendedName>
        <fullName evidence="2">Sulfotransferase domain-containing protein</fullName>
    </recommendedName>
</protein>
<dbReference type="AlphaFoldDB" id="A0A382WIM1"/>
<gene>
    <name evidence="1" type="ORF">METZ01_LOCUS411318</name>
</gene>
<proteinExistence type="predicted"/>
<evidence type="ECO:0008006" key="2">
    <source>
        <dbReference type="Google" id="ProtNLM"/>
    </source>
</evidence>
<name>A0A382WIM1_9ZZZZ</name>
<accession>A0A382WIM1</accession>
<dbReference type="EMBL" id="UINC01160042">
    <property type="protein sequence ID" value="SVD58464.1"/>
    <property type="molecule type" value="Genomic_DNA"/>
</dbReference>
<feature type="non-terminal residue" evidence="1">
    <location>
        <position position="139"/>
    </location>
</feature>
<evidence type="ECO:0000313" key="1">
    <source>
        <dbReference type="EMBL" id="SVD58464.1"/>
    </source>
</evidence>
<reference evidence="1" key="1">
    <citation type="submission" date="2018-05" db="EMBL/GenBank/DDBJ databases">
        <authorList>
            <person name="Lanie J.A."/>
            <person name="Ng W.-L."/>
            <person name="Kazmierczak K.M."/>
            <person name="Andrzejewski T.M."/>
            <person name="Davidsen T.M."/>
            <person name="Wayne K.J."/>
            <person name="Tettelin H."/>
            <person name="Glass J.I."/>
            <person name="Rusch D."/>
            <person name="Podicherti R."/>
            <person name="Tsui H.-C.T."/>
            <person name="Winkler M.E."/>
        </authorList>
    </citation>
    <scope>NUCLEOTIDE SEQUENCE</scope>
</reference>
<sequence length="139" mass="16420">MVGCWEHAYKHGVPYNKKTVNAAKKQVAHYLVYCLKNKLKGEQFSLNSKQINSLVKRHYKYKHGFLGTQTHSSASCVKNFCPDLWHRAFKFAFVRNPWDHAVSDYYWRMQGSKKSEISFKEFLFLLDQPMKADPKKMRP</sequence>
<organism evidence="1">
    <name type="scientific">marine metagenome</name>
    <dbReference type="NCBI Taxonomy" id="408172"/>
    <lineage>
        <taxon>unclassified sequences</taxon>
        <taxon>metagenomes</taxon>
        <taxon>ecological metagenomes</taxon>
    </lineage>
</organism>